<feature type="chain" id="PRO_5021437462" evidence="1">
    <location>
        <begin position="27"/>
        <end position="608"/>
    </location>
</feature>
<dbReference type="GeneID" id="41978817"/>
<accession>A0A507BGA0</accession>
<gene>
    <name evidence="2" type="ORF">E0L32_011370</name>
</gene>
<evidence type="ECO:0000313" key="3">
    <source>
        <dbReference type="Proteomes" id="UP000319257"/>
    </source>
</evidence>
<protein>
    <submittedName>
        <fullName evidence="2">Uncharacterized protein</fullName>
    </submittedName>
</protein>
<dbReference type="AlphaFoldDB" id="A0A507BGA0"/>
<dbReference type="PANTHER" id="PTHR32303">
    <property type="entry name" value="QUINOPROTEIN ALCOHOL DEHYDROGENASE (CYTOCHROME C)"/>
    <property type="match status" value="1"/>
</dbReference>
<dbReference type="RefSeq" id="XP_031000688.1">
    <property type="nucleotide sequence ID" value="XM_031134091.1"/>
</dbReference>
<dbReference type="InParanoid" id="A0A507BGA0"/>
<dbReference type="SUPFAM" id="SSF50998">
    <property type="entry name" value="Quinoprotein alcohol dehydrogenase-like"/>
    <property type="match status" value="1"/>
</dbReference>
<organism evidence="2 3">
    <name type="scientific">Thyridium curvatum</name>
    <dbReference type="NCBI Taxonomy" id="1093900"/>
    <lineage>
        <taxon>Eukaryota</taxon>
        <taxon>Fungi</taxon>
        <taxon>Dikarya</taxon>
        <taxon>Ascomycota</taxon>
        <taxon>Pezizomycotina</taxon>
        <taxon>Sordariomycetes</taxon>
        <taxon>Sordariomycetidae</taxon>
        <taxon>Thyridiales</taxon>
        <taxon>Thyridiaceae</taxon>
        <taxon>Thyridium</taxon>
    </lineage>
</organism>
<dbReference type="SMART" id="SM00564">
    <property type="entry name" value="PQQ"/>
    <property type="match status" value="5"/>
</dbReference>
<keyword evidence="1" id="KW-0732">Signal</keyword>
<dbReference type="EMBL" id="SKBQ01000104">
    <property type="protein sequence ID" value="TPX18977.1"/>
    <property type="molecule type" value="Genomic_DNA"/>
</dbReference>
<reference evidence="2 3" key="1">
    <citation type="submission" date="2019-06" db="EMBL/GenBank/DDBJ databases">
        <title>Draft genome sequence of the filamentous fungus Phialemoniopsis curvata isolated from diesel fuel.</title>
        <authorList>
            <person name="Varaljay V.A."/>
            <person name="Lyon W.J."/>
            <person name="Crouch A.L."/>
            <person name="Drake C.E."/>
            <person name="Hollomon J.M."/>
            <person name="Nadeau L.J."/>
            <person name="Nunn H.S."/>
            <person name="Stevenson B.S."/>
            <person name="Bojanowski C.L."/>
            <person name="Crookes-Goodson W.J."/>
        </authorList>
    </citation>
    <scope>NUCLEOTIDE SEQUENCE [LARGE SCALE GENOMIC DNA]</scope>
    <source>
        <strain evidence="2 3">D216</strain>
    </source>
</reference>
<dbReference type="InterPro" id="IPR015943">
    <property type="entry name" value="WD40/YVTN_repeat-like_dom_sf"/>
</dbReference>
<proteinExistence type="predicted"/>
<dbReference type="GO" id="GO:0016491">
    <property type="term" value="F:oxidoreductase activity"/>
    <property type="evidence" value="ECO:0007669"/>
    <property type="project" value="UniProtKB-KW"/>
</dbReference>
<feature type="signal peptide" evidence="1">
    <location>
        <begin position="1"/>
        <end position="26"/>
    </location>
</feature>
<sequence length="608" mass="64715">MRKPASFGALAPLFAFVLCCSARVHAHHADQPQHVLGTFFDSDHLGSQNRIVDILQIPDQRPEPSERGSWLGWGGGVYNNRWAASDAIVDSTNTGSLKLHCQKKYDPGTSASPLVADGVAYFPTWSGLLVALDYENCKEIWTRNITEIIYKYKPLTPLQAQAIAAVSRTTPVLEGDTLFVGTLAHALILAIKVKDGTLVDTLQISNHPFAILTQSPLFYDNKLFVGVSSMESALPAFIEGYVFSSSGSMNAVGLKHGRLTLLWTTPTIPPELRRKNLTGAAIWGSQPSVDPIRRQVFVGSGNLYDVPEELEACQNATQGLAVVRDSLTADPCKPRHVHFDSVLALDIDTGHINWAHVFSALDAWNAACVDGLLGPPVPGAAEACPEHPGPDADFGMAPAFVLGSANTPEGIDVVVVGQKSGNLYALSAQAGKTMWADKPAPGGLEGGLTWGIAVDDEAVYYVAANSLRVNYTLPLSGGTVISNSAYGAASLKTGEILWQVPAPGNMTSFVAPAVANDVVLVGSTGSYDPASLFPLGAGKFHVLDKKTGQILKDSWLDATFHGAPAAAHEFVFLGTGYGGVHPREAGSFQAWKIQQNALQAGREETLEL</sequence>
<name>A0A507BGA0_9PEZI</name>
<dbReference type="PANTHER" id="PTHR32303:SF10">
    <property type="entry name" value="OUTER MEMBRANE PROTEIN ASSEMBLY FACTOR BAMB"/>
    <property type="match status" value="1"/>
</dbReference>
<dbReference type="OrthoDB" id="416253at2759"/>
<dbReference type="Proteomes" id="UP000319257">
    <property type="component" value="Unassembled WGS sequence"/>
</dbReference>
<evidence type="ECO:0000313" key="2">
    <source>
        <dbReference type="EMBL" id="TPX18977.1"/>
    </source>
</evidence>
<dbReference type="Gene3D" id="2.140.10.10">
    <property type="entry name" value="Quinoprotein alcohol dehydrogenase-like superfamily"/>
    <property type="match status" value="1"/>
</dbReference>
<dbReference type="STRING" id="1093900.A0A507BGA0"/>
<dbReference type="InterPro" id="IPR018391">
    <property type="entry name" value="PQQ_b-propeller_rpt"/>
</dbReference>
<dbReference type="InterPro" id="IPR011047">
    <property type="entry name" value="Quinoprotein_ADH-like_sf"/>
</dbReference>
<keyword evidence="3" id="KW-1185">Reference proteome</keyword>
<dbReference type="Gene3D" id="2.130.10.10">
    <property type="entry name" value="YVTN repeat-like/Quinoprotein amine dehydrogenase"/>
    <property type="match status" value="1"/>
</dbReference>
<evidence type="ECO:0000256" key="1">
    <source>
        <dbReference type="SAM" id="SignalP"/>
    </source>
</evidence>
<comment type="caution">
    <text evidence="2">The sequence shown here is derived from an EMBL/GenBank/DDBJ whole genome shotgun (WGS) entry which is preliminary data.</text>
</comment>